<feature type="non-terminal residue" evidence="1">
    <location>
        <position position="1"/>
    </location>
</feature>
<keyword evidence="2" id="KW-1185">Reference proteome</keyword>
<name>A0ACC1J887_9FUNG</name>
<dbReference type="Proteomes" id="UP001150603">
    <property type="component" value="Unassembled WGS sequence"/>
</dbReference>
<organism evidence="1 2">
    <name type="scientific">Linderina macrospora</name>
    <dbReference type="NCBI Taxonomy" id="4868"/>
    <lineage>
        <taxon>Eukaryota</taxon>
        <taxon>Fungi</taxon>
        <taxon>Fungi incertae sedis</taxon>
        <taxon>Zoopagomycota</taxon>
        <taxon>Kickxellomycotina</taxon>
        <taxon>Kickxellomycetes</taxon>
        <taxon>Kickxellales</taxon>
        <taxon>Kickxellaceae</taxon>
        <taxon>Linderina</taxon>
    </lineage>
</organism>
<gene>
    <name evidence="1" type="ORF">FBU59_003462</name>
</gene>
<comment type="caution">
    <text evidence="1">The sequence shown here is derived from an EMBL/GenBank/DDBJ whole genome shotgun (WGS) entry which is preliminary data.</text>
</comment>
<evidence type="ECO:0000313" key="2">
    <source>
        <dbReference type="Proteomes" id="UP001150603"/>
    </source>
</evidence>
<sequence length="85" mass="9457">QPGPPKPLTVAKKVSVADEKTWFQKRIKADPAHYDEAAILKHLADLRESNSLSPAHLKIIVNHAVIAAKAMRRKQLVEQLTKATK</sequence>
<protein>
    <submittedName>
        <fullName evidence="1">Uncharacterized protein</fullName>
    </submittedName>
</protein>
<reference evidence="1" key="1">
    <citation type="submission" date="2022-07" db="EMBL/GenBank/DDBJ databases">
        <title>Phylogenomic reconstructions and comparative analyses of Kickxellomycotina fungi.</title>
        <authorList>
            <person name="Reynolds N.K."/>
            <person name="Stajich J.E."/>
            <person name="Barry K."/>
            <person name="Grigoriev I.V."/>
            <person name="Crous P."/>
            <person name="Smith M.E."/>
        </authorList>
    </citation>
    <scope>NUCLEOTIDE SEQUENCE</scope>
    <source>
        <strain evidence="1">NRRL 5244</strain>
    </source>
</reference>
<proteinExistence type="predicted"/>
<evidence type="ECO:0000313" key="1">
    <source>
        <dbReference type="EMBL" id="KAJ1941573.1"/>
    </source>
</evidence>
<accession>A0ACC1J887</accession>
<dbReference type="EMBL" id="JANBPW010002222">
    <property type="protein sequence ID" value="KAJ1941573.1"/>
    <property type="molecule type" value="Genomic_DNA"/>
</dbReference>